<evidence type="ECO:0000313" key="7">
    <source>
        <dbReference type="Proteomes" id="UP000198461"/>
    </source>
</evidence>
<dbReference type="EC" id="3.6.1.-" evidence="4"/>
<evidence type="ECO:0000259" key="5">
    <source>
        <dbReference type="PROSITE" id="PS51462"/>
    </source>
</evidence>
<dbReference type="AlphaFoldDB" id="A0A1N6EWP5"/>
<comment type="similarity">
    <text evidence="4">Belongs to the Nudix hydrolase family. RppH subfamily.</text>
</comment>
<comment type="cofactor">
    <cofactor evidence="1">
        <name>Mn(2+)</name>
        <dbReference type="ChEBI" id="CHEBI:29035"/>
    </cofactor>
</comment>
<dbReference type="STRING" id="364032.SAMN05443662_0806"/>
<dbReference type="CDD" id="cd03671">
    <property type="entry name" value="NUDIX_Ap4A_hydrolase_plant_like"/>
    <property type="match status" value="1"/>
</dbReference>
<evidence type="ECO:0000256" key="3">
    <source>
        <dbReference type="ARBA" id="ARBA00022801"/>
    </source>
</evidence>
<dbReference type="NCBIfam" id="NF001937">
    <property type="entry name" value="PRK00714.1-4"/>
    <property type="match status" value="1"/>
</dbReference>
<comment type="cofactor">
    <cofactor evidence="4">
        <name>a divalent metal cation</name>
        <dbReference type="ChEBI" id="CHEBI:60240"/>
    </cofactor>
</comment>
<dbReference type="InterPro" id="IPR000086">
    <property type="entry name" value="NUDIX_hydrolase_dom"/>
</dbReference>
<evidence type="ECO:0000256" key="1">
    <source>
        <dbReference type="ARBA" id="ARBA00001936"/>
    </source>
</evidence>
<comment type="function">
    <text evidence="4">Accelerates the degradation of transcripts by removing pyrophosphate from the 5'-end of triphosphorylated RNA, leading to a more labile monophosphorylated state that can stimulate subsequent ribonuclease cleavage.</text>
</comment>
<dbReference type="PROSITE" id="PS00893">
    <property type="entry name" value="NUDIX_BOX"/>
    <property type="match status" value="1"/>
</dbReference>
<evidence type="ECO:0000256" key="4">
    <source>
        <dbReference type="HAMAP-Rule" id="MF_00298"/>
    </source>
</evidence>
<dbReference type="Gene3D" id="3.90.79.10">
    <property type="entry name" value="Nucleoside Triphosphate Pyrophosphohydrolase"/>
    <property type="match status" value="1"/>
</dbReference>
<dbReference type="EMBL" id="FSRE01000002">
    <property type="protein sequence ID" value="SIN87416.1"/>
    <property type="molecule type" value="Genomic_DNA"/>
</dbReference>
<dbReference type="NCBIfam" id="NF001938">
    <property type="entry name" value="PRK00714.1-5"/>
    <property type="match status" value="1"/>
</dbReference>
<dbReference type="InterPro" id="IPR015797">
    <property type="entry name" value="NUDIX_hydrolase-like_dom_sf"/>
</dbReference>
<dbReference type="OrthoDB" id="9816040at2"/>
<reference evidence="6 7" key="1">
    <citation type="submission" date="2016-11" db="EMBL/GenBank/DDBJ databases">
        <authorList>
            <person name="Jaros S."/>
            <person name="Januszkiewicz K."/>
            <person name="Wedrychowicz H."/>
        </authorList>
    </citation>
    <scope>NUCLEOTIDE SEQUENCE [LARGE SCALE GENOMIC DNA]</scope>
    <source>
        <strain evidence="6 7">DSM 17737</strain>
    </source>
</reference>
<dbReference type="InterPro" id="IPR022927">
    <property type="entry name" value="RppH"/>
</dbReference>
<feature type="short sequence motif" description="Nudix box" evidence="4">
    <location>
        <begin position="50"/>
        <end position="71"/>
    </location>
</feature>
<gene>
    <name evidence="4" type="primary">rppH</name>
    <name evidence="4" type="synonym">nudH</name>
    <name evidence="6" type="ORF">SAMN05443662_0806</name>
</gene>
<sequence length="173" mass="20510">MPNYTCRQDDNSVIDEQGYRPNVGIVLVNPQGKVFLGKRVYQDAWQLPQGGIQQHETPQQAVFRELKEEVGLNPADVRVLGRTSDWLRYELPAQFVRHHNEPVCIGQKQIWFLLGLVGPESHIRFDQDETPEFEDYRWVDWWVPVQEVVEFKRNVYQQALTELEPYLQQFWLK</sequence>
<organism evidence="6 7">
    <name type="scientific">Sulfurivirga caldicuralii</name>
    <dbReference type="NCBI Taxonomy" id="364032"/>
    <lineage>
        <taxon>Bacteria</taxon>
        <taxon>Pseudomonadati</taxon>
        <taxon>Pseudomonadota</taxon>
        <taxon>Gammaproteobacteria</taxon>
        <taxon>Thiotrichales</taxon>
        <taxon>Piscirickettsiaceae</taxon>
        <taxon>Sulfurivirga</taxon>
    </lineage>
</organism>
<feature type="domain" description="Nudix hydrolase" evidence="5">
    <location>
        <begin position="18"/>
        <end position="161"/>
    </location>
</feature>
<dbReference type="HAMAP" id="MF_00298">
    <property type="entry name" value="Nudix_RppH"/>
    <property type="match status" value="1"/>
</dbReference>
<comment type="cofactor">
    <cofactor evidence="2">
        <name>Mg(2+)</name>
        <dbReference type="ChEBI" id="CHEBI:18420"/>
    </cofactor>
</comment>
<keyword evidence="3 4" id="KW-0378">Hydrolase</keyword>
<dbReference type="Pfam" id="PF00293">
    <property type="entry name" value="NUDIX"/>
    <property type="match status" value="1"/>
</dbReference>
<name>A0A1N6EWP5_9GAMM</name>
<dbReference type="InterPro" id="IPR020084">
    <property type="entry name" value="NUDIX_hydrolase_CS"/>
</dbReference>
<protein>
    <recommendedName>
        <fullName evidence="4">RNA pyrophosphohydrolase</fullName>
        <ecNumber evidence="4">3.6.1.-</ecNumber>
    </recommendedName>
    <alternativeName>
        <fullName evidence="4">(Di)nucleoside polyphosphate hydrolase</fullName>
    </alternativeName>
</protein>
<dbReference type="GO" id="GO:0016462">
    <property type="term" value="F:pyrophosphatase activity"/>
    <property type="evidence" value="ECO:0007669"/>
    <property type="project" value="UniProtKB-ARBA"/>
</dbReference>
<dbReference type="SUPFAM" id="SSF55811">
    <property type="entry name" value="Nudix"/>
    <property type="match status" value="1"/>
</dbReference>
<accession>A0A1N6EWP5</accession>
<evidence type="ECO:0000313" key="6">
    <source>
        <dbReference type="EMBL" id="SIN87416.1"/>
    </source>
</evidence>
<dbReference type="PANTHER" id="PTHR43736:SF1">
    <property type="entry name" value="DIHYDRONEOPTERIN TRIPHOSPHATE DIPHOSPHATASE"/>
    <property type="match status" value="1"/>
</dbReference>
<dbReference type="PROSITE" id="PS51462">
    <property type="entry name" value="NUDIX"/>
    <property type="match status" value="1"/>
</dbReference>
<dbReference type="InterPro" id="IPR020476">
    <property type="entry name" value="Nudix_hydrolase"/>
</dbReference>
<keyword evidence="7" id="KW-1185">Reference proteome</keyword>
<evidence type="ECO:0000256" key="2">
    <source>
        <dbReference type="ARBA" id="ARBA00001946"/>
    </source>
</evidence>
<dbReference type="PANTHER" id="PTHR43736">
    <property type="entry name" value="ADP-RIBOSE PYROPHOSPHATASE"/>
    <property type="match status" value="1"/>
</dbReference>
<dbReference type="Proteomes" id="UP000198461">
    <property type="component" value="Unassembled WGS sequence"/>
</dbReference>
<proteinExistence type="inferred from homology"/>
<dbReference type="PRINTS" id="PR00502">
    <property type="entry name" value="NUDIXFAMILY"/>
</dbReference>